<dbReference type="Proteomes" id="UP000758611">
    <property type="component" value="Unassembled WGS sequence"/>
</dbReference>
<protein>
    <submittedName>
        <fullName evidence="3">Uncharacterized protein</fullName>
    </submittedName>
</protein>
<evidence type="ECO:0000313" key="4">
    <source>
        <dbReference type="Proteomes" id="UP000758611"/>
    </source>
</evidence>
<sequence length="304" mass="35272">MNNNGNGMMNGSGSTHQSYLTHRRRAVNEHNNNLQGGSQTLEQYKKQQEVYNKEKEMIQAPPSFKKTRTMIIFRGQYLVIMLSFVLLIVNSVLRGFSGTWWYIVPNTLFMIFYLIFASYFNPLDYASDTKSYIRPKLDRVYLQLQEIIRVLLTLLGTNLDKKPESSLRVAYLIGVIGTLTGILFYNSGFVVLAIPFILLFVVRSFASRRTQEAGSRLKMFKWVLFIFLLINSVLSAYWKTPFSFELVVVISIVNSLQLWLENTEIYDVDVIARLKMEEERRSNETARMMAAQAAMQRTQTRQQF</sequence>
<feature type="transmembrane region" description="Helical" evidence="2">
    <location>
        <begin position="99"/>
        <end position="120"/>
    </location>
</feature>
<dbReference type="AlphaFoldDB" id="A0A930DZN6"/>
<feature type="transmembrane region" description="Helical" evidence="2">
    <location>
        <begin position="169"/>
        <end position="202"/>
    </location>
</feature>
<organism evidence="3 4">
    <name type="scientific">Parvimonas micra</name>
    <dbReference type="NCBI Taxonomy" id="33033"/>
    <lineage>
        <taxon>Bacteria</taxon>
        <taxon>Bacillati</taxon>
        <taxon>Bacillota</taxon>
        <taxon>Tissierellia</taxon>
        <taxon>Tissierellales</taxon>
        <taxon>Peptoniphilaceae</taxon>
        <taxon>Parvimonas</taxon>
    </lineage>
</organism>
<accession>A0A930DZN6</accession>
<keyword evidence="2" id="KW-0812">Transmembrane</keyword>
<dbReference type="RefSeq" id="WP_278476980.1">
    <property type="nucleotide sequence ID" value="NZ_JABZRE010000002.1"/>
</dbReference>
<name>A0A930DZN6_9FIRM</name>
<proteinExistence type="predicted"/>
<comment type="caution">
    <text evidence="3">The sequence shown here is derived from an EMBL/GenBank/DDBJ whole genome shotgun (WGS) entry which is preliminary data.</text>
</comment>
<keyword evidence="2" id="KW-0472">Membrane</keyword>
<feature type="compositionally biased region" description="Low complexity" evidence="1">
    <location>
        <begin position="1"/>
        <end position="11"/>
    </location>
</feature>
<reference evidence="3" key="1">
    <citation type="submission" date="2020-04" db="EMBL/GenBank/DDBJ databases">
        <title>Deep metagenomics examines the oral microbiome during advanced dental caries in children, revealing novel taxa and co-occurrences with host molecules.</title>
        <authorList>
            <person name="Baker J.L."/>
            <person name="Morton J.T."/>
            <person name="Dinis M."/>
            <person name="Alvarez R."/>
            <person name="Tran N.C."/>
            <person name="Knight R."/>
            <person name="Edlund A."/>
        </authorList>
    </citation>
    <scope>NUCLEOTIDE SEQUENCE</scope>
    <source>
        <strain evidence="3">JCVI_23_bin.11</strain>
    </source>
</reference>
<evidence type="ECO:0000256" key="1">
    <source>
        <dbReference type="SAM" id="MobiDB-lite"/>
    </source>
</evidence>
<evidence type="ECO:0000313" key="3">
    <source>
        <dbReference type="EMBL" id="MBF1306418.1"/>
    </source>
</evidence>
<dbReference type="EMBL" id="JABZRE010000002">
    <property type="protein sequence ID" value="MBF1306418.1"/>
    <property type="molecule type" value="Genomic_DNA"/>
</dbReference>
<evidence type="ECO:0000256" key="2">
    <source>
        <dbReference type="SAM" id="Phobius"/>
    </source>
</evidence>
<keyword evidence="2" id="KW-1133">Transmembrane helix</keyword>
<feature type="region of interest" description="Disordered" evidence="1">
    <location>
        <begin position="1"/>
        <end position="20"/>
    </location>
</feature>
<gene>
    <name evidence="3" type="ORF">HXM94_01325</name>
</gene>
<feature type="transmembrane region" description="Helical" evidence="2">
    <location>
        <begin position="75"/>
        <end position="93"/>
    </location>
</feature>
<feature type="transmembrane region" description="Helical" evidence="2">
    <location>
        <begin position="222"/>
        <end position="238"/>
    </location>
</feature>